<dbReference type="EMBL" id="JARAKH010000034">
    <property type="protein sequence ID" value="KAK8384689.1"/>
    <property type="molecule type" value="Genomic_DNA"/>
</dbReference>
<evidence type="ECO:0000256" key="10">
    <source>
        <dbReference type="ARBA" id="ARBA00023201"/>
    </source>
</evidence>
<evidence type="ECO:0000256" key="13">
    <source>
        <dbReference type="SAM" id="Phobius"/>
    </source>
</evidence>
<proteinExistence type="inferred from homology"/>
<evidence type="ECO:0000256" key="11">
    <source>
        <dbReference type="ARBA" id="ARBA00023303"/>
    </source>
</evidence>
<dbReference type="PANTHER" id="PTHR11690">
    <property type="entry name" value="AMILORIDE-SENSITIVE SODIUM CHANNEL-RELATED"/>
    <property type="match status" value="1"/>
</dbReference>
<keyword evidence="5 12" id="KW-0812">Transmembrane</keyword>
<keyword evidence="11 12" id="KW-0407">Ion channel</keyword>
<evidence type="ECO:0000256" key="5">
    <source>
        <dbReference type="ARBA" id="ARBA00022692"/>
    </source>
</evidence>
<organism evidence="14 15">
    <name type="scientific">Scylla paramamosain</name>
    <name type="common">Mud crab</name>
    <dbReference type="NCBI Taxonomy" id="85552"/>
    <lineage>
        <taxon>Eukaryota</taxon>
        <taxon>Metazoa</taxon>
        <taxon>Ecdysozoa</taxon>
        <taxon>Arthropoda</taxon>
        <taxon>Crustacea</taxon>
        <taxon>Multicrustacea</taxon>
        <taxon>Malacostraca</taxon>
        <taxon>Eumalacostraca</taxon>
        <taxon>Eucarida</taxon>
        <taxon>Decapoda</taxon>
        <taxon>Pleocyemata</taxon>
        <taxon>Brachyura</taxon>
        <taxon>Eubrachyura</taxon>
        <taxon>Portunoidea</taxon>
        <taxon>Portunidae</taxon>
        <taxon>Portuninae</taxon>
        <taxon>Scylla</taxon>
    </lineage>
</organism>
<evidence type="ECO:0000256" key="6">
    <source>
        <dbReference type="ARBA" id="ARBA00022989"/>
    </source>
</evidence>
<comment type="caution">
    <text evidence="14">The sequence shown here is derived from an EMBL/GenBank/DDBJ whole genome shotgun (WGS) entry which is preliminary data.</text>
</comment>
<dbReference type="GO" id="GO:0005886">
    <property type="term" value="C:plasma membrane"/>
    <property type="evidence" value="ECO:0007669"/>
    <property type="project" value="TreeGrafter"/>
</dbReference>
<dbReference type="InterPro" id="IPR001873">
    <property type="entry name" value="ENaC"/>
</dbReference>
<name>A0AAW0TB54_SCYPA</name>
<keyword evidence="4 12" id="KW-0894">Sodium channel</keyword>
<dbReference type="Proteomes" id="UP001487740">
    <property type="component" value="Unassembled WGS sequence"/>
</dbReference>
<accession>A0AAW0TB54</accession>
<keyword evidence="8 12" id="KW-0406">Ion transport</keyword>
<evidence type="ECO:0000256" key="7">
    <source>
        <dbReference type="ARBA" id="ARBA00023053"/>
    </source>
</evidence>
<dbReference type="Pfam" id="PF00858">
    <property type="entry name" value="ASC"/>
    <property type="match status" value="1"/>
</dbReference>
<comment type="similarity">
    <text evidence="2 12">Belongs to the amiloride-sensitive sodium channel (TC 1.A.6) family.</text>
</comment>
<keyword evidence="7" id="KW-0915">Sodium</keyword>
<keyword evidence="3 12" id="KW-0813">Transport</keyword>
<comment type="subcellular location">
    <subcellularLocation>
        <location evidence="1">Membrane</location>
        <topology evidence="1">Multi-pass membrane protein</topology>
    </subcellularLocation>
</comment>
<sequence>MQRAGHEGSFTYDKDFVKKRTVADMTDLMCQESTAHGVGHTWNNRRNLLGVFWFLVTVSLFALLLYVAATLSSDFLAREVQSQSKVYVSFQTAVKLKGDDGLQLPSVVLCNRAFFSRRKLEAMGISSSLTHYLVASVGSTFVLREAKGVHERATFWQEGHAELQRILVDRNMTFADLIQAVSYTCQEIILQCIIGARRLNAADCCSGFTSARTMTGVCHVYLASSADAQPSEGEHMGLSFYINITRDDWPDLDPRILDVSHTAKVGLQATLTSNHTHPAHVVLGKGAVLQPGILTSATVTLTVVRDIGIKTVLDLSESPCLPLAGIQPMPGLQNFLDTEPNCDLRATRTCLRRFCNCTLYSLSIPGDSVPLCVLMDKMHCHGLLRHGLVEDGLPETSDFALKAEILRRHMPGRGPAWVRASV</sequence>
<feature type="transmembrane region" description="Helical" evidence="13">
    <location>
        <begin position="48"/>
        <end position="69"/>
    </location>
</feature>
<evidence type="ECO:0000313" key="15">
    <source>
        <dbReference type="Proteomes" id="UP001487740"/>
    </source>
</evidence>
<protein>
    <submittedName>
        <fullName evidence="14">Uncharacterized protein</fullName>
    </submittedName>
</protein>
<evidence type="ECO:0000313" key="14">
    <source>
        <dbReference type="EMBL" id="KAK8384689.1"/>
    </source>
</evidence>
<gene>
    <name evidence="14" type="ORF">O3P69_014333</name>
</gene>
<evidence type="ECO:0000256" key="3">
    <source>
        <dbReference type="ARBA" id="ARBA00022448"/>
    </source>
</evidence>
<dbReference type="GO" id="GO:0015280">
    <property type="term" value="F:ligand-gated sodium channel activity"/>
    <property type="evidence" value="ECO:0007669"/>
    <property type="project" value="TreeGrafter"/>
</dbReference>
<reference evidence="14 15" key="1">
    <citation type="submission" date="2023-03" db="EMBL/GenBank/DDBJ databases">
        <title>High-quality genome of Scylla paramamosain provides insights in environmental adaptation.</title>
        <authorList>
            <person name="Zhang L."/>
        </authorList>
    </citation>
    <scope>NUCLEOTIDE SEQUENCE [LARGE SCALE GENOMIC DNA]</scope>
    <source>
        <strain evidence="14">LZ_2023a</strain>
        <tissue evidence="14">Muscle</tissue>
    </source>
</reference>
<evidence type="ECO:0000256" key="9">
    <source>
        <dbReference type="ARBA" id="ARBA00023136"/>
    </source>
</evidence>
<keyword evidence="15" id="KW-1185">Reference proteome</keyword>
<evidence type="ECO:0000256" key="4">
    <source>
        <dbReference type="ARBA" id="ARBA00022461"/>
    </source>
</evidence>
<keyword evidence="6 13" id="KW-1133">Transmembrane helix</keyword>
<dbReference type="AlphaFoldDB" id="A0AAW0TB54"/>
<dbReference type="PANTHER" id="PTHR11690:SF300">
    <property type="entry name" value="PICKPOCKET PROTEIN 19"/>
    <property type="match status" value="1"/>
</dbReference>
<evidence type="ECO:0000256" key="1">
    <source>
        <dbReference type="ARBA" id="ARBA00004141"/>
    </source>
</evidence>
<keyword evidence="10 12" id="KW-0739">Sodium transport</keyword>
<evidence type="ECO:0000256" key="8">
    <source>
        <dbReference type="ARBA" id="ARBA00023065"/>
    </source>
</evidence>
<keyword evidence="9 13" id="KW-0472">Membrane</keyword>
<evidence type="ECO:0000256" key="12">
    <source>
        <dbReference type="RuleBase" id="RU000679"/>
    </source>
</evidence>
<evidence type="ECO:0000256" key="2">
    <source>
        <dbReference type="ARBA" id="ARBA00007193"/>
    </source>
</evidence>